<dbReference type="AlphaFoldDB" id="A0AAD7I351"/>
<name>A0AAD7I351_9AGAR</name>
<keyword evidence="2" id="KW-1133">Transmembrane helix</keyword>
<sequence length="442" mass="48601">MDDIDYPSLNTTSPSGIFGDSADVDKDSCRLLGPVALTVQALMGVLVILSLVYKRHREKPMRPWRIWFFDVSKQVVGQMWIHGVNVLISDLGSHHSTKNACVFYFLNILIDTTLGVGLIYVVLRVLTFLISERLQLKGFESGVYGTPPSFKFWLRQVTIYLLALTTMKFMVVGLLALLPVLFTLSAWLLSWTSIGEGDALQVIFTMGIFPIIMNIVQFWLIDSIVKASSIALDADTPDPLDREPLFGAPEDDDDDDGNVTPNARALPQTDVENHPRARPRSRSPSRPRSRSSDKQGTPLEPKSGESTPSTSRPIEAHAYPPSLSSSASSSSPPLREATKLKPKRRGPPSPIHIRNNNRPAVNSPRQTPKTAPVPPTTPAPAPVPAPPPAEEAAWSDSWDDGDDWANKVGEEEWTGRRMEEKKGVLSGWDTGSPLVNSVTVEP</sequence>
<comment type="caution">
    <text evidence="3">The sequence shown here is derived from an EMBL/GenBank/DDBJ whole genome shotgun (WGS) entry which is preliminary data.</text>
</comment>
<feature type="transmembrane region" description="Helical" evidence="2">
    <location>
        <begin position="102"/>
        <end position="123"/>
    </location>
</feature>
<feature type="transmembrane region" description="Helical" evidence="2">
    <location>
        <begin position="199"/>
        <end position="221"/>
    </location>
</feature>
<keyword evidence="4" id="KW-1185">Reference proteome</keyword>
<dbReference type="Proteomes" id="UP001215280">
    <property type="component" value="Unassembled WGS sequence"/>
</dbReference>
<evidence type="ECO:0000256" key="1">
    <source>
        <dbReference type="SAM" id="MobiDB-lite"/>
    </source>
</evidence>
<protein>
    <submittedName>
        <fullName evidence="3">Vacuolar membrane protein-domain-containing protein</fullName>
    </submittedName>
</protein>
<dbReference type="Pfam" id="PF12400">
    <property type="entry name" value="STIMATE"/>
    <property type="match status" value="1"/>
</dbReference>
<keyword evidence="2" id="KW-0472">Membrane</keyword>
<keyword evidence="2" id="KW-0812">Transmembrane</keyword>
<feature type="compositionally biased region" description="Basic residues" evidence="1">
    <location>
        <begin position="276"/>
        <end position="289"/>
    </location>
</feature>
<dbReference type="GO" id="GO:0016020">
    <property type="term" value="C:membrane"/>
    <property type="evidence" value="ECO:0007669"/>
    <property type="project" value="TreeGrafter"/>
</dbReference>
<feature type="compositionally biased region" description="Polar residues" evidence="1">
    <location>
        <begin position="433"/>
        <end position="442"/>
    </location>
</feature>
<reference evidence="3" key="1">
    <citation type="submission" date="2023-03" db="EMBL/GenBank/DDBJ databases">
        <title>Massive genome expansion in bonnet fungi (Mycena s.s.) driven by repeated elements and novel gene families across ecological guilds.</title>
        <authorList>
            <consortium name="Lawrence Berkeley National Laboratory"/>
            <person name="Harder C.B."/>
            <person name="Miyauchi S."/>
            <person name="Viragh M."/>
            <person name="Kuo A."/>
            <person name="Thoen E."/>
            <person name="Andreopoulos B."/>
            <person name="Lu D."/>
            <person name="Skrede I."/>
            <person name="Drula E."/>
            <person name="Henrissat B."/>
            <person name="Morin E."/>
            <person name="Kohler A."/>
            <person name="Barry K."/>
            <person name="LaButti K."/>
            <person name="Morin E."/>
            <person name="Salamov A."/>
            <person name="Lipzen A."/>
            <person name="Mereny Z."/>
            <person name="Hegedus B."/>
            <person name="Baldrian P."/>
            <person name="Stursova M."/>
            <person name="Weitz H."/>
            <person name="Taylor A."/>
            <person name="Grigoriev I.V."/>
            <person name="Nagy L.G."/>
            <person name="Martin F."/>
            <person name="Kauserud H."/>
        </authorList>
    </citation>
    <scope>NUCLEOTIDE SEQUENCE</scope>
    <source>
        <strain evidence="3">CBHHK188m</strain>
    </source>
</reference>
<evidence type="ECO:0000256" key="2">
    <source>
        <dbReference type="SAM" id="Phobius"/>
    </source>
</evidence>
<feature type="compositionally biased region" description="Low complexity" evidence="1">
    <location>
        <begin position="320"/>
        <end position="334"/>
    </location>
</feature>
<dbReference type="InterPro" id="IPR022127">
    <property type="entry name" value="STIMATE/YPL162C"/>
</dbReference>
<evidence type="ECO:0000313" key="4">
    <source>
        <dbReference type="Proteomes" id="UP001215280"/>
    </source>
</evidence>
<accession>A0AAD7I351</accession>
<dbReference type="PANTHER" id="PTHR31735:SF1">
    <property type="entry name" value="VACUOLAR MEMBRANE PROTEIN YPL162C"/>
    <property type="match status" value="1"/>
</dbReference>
<organism evidence="3 4">
    <name type="scientific">Mycena maculata</name>
    <dbReference type="NCBI Taxonomy" id="230809"/>
    <lineage>
        <taxon>Eukaryota</taxon>
        <taxon>Fungi</taxon>
        <taxon>Dikarya</taxon>
        <taxon>Basidiomycota</taxon>
        <taxon>Agaricomycotina</taxon>
        <taxon>Agaricomycetes</taxon>
        <taxon>Agaricomycetidae</taxon>
        <taxon>Agaricales</taxon>
        <taxon>Marasmiineae</taxon>
        <taxon>Mycenaceae</taxon>
        <taxon>Mycena</taxon>
    </lineage>
</organism>
<proteinExistence type="predicted"/>
<feature type="region of interest" description="Disordered" evidence="1">
    <location>
        <begin position="238"/>
        <end position="442"/>
    </location>
</feature>
<gene>
    <name evidence="3" type="ORF">DFH07DRAFT_1065324</name>
</gene>
<feature type="compositionally biased region" description="Pro residues" evidence="1">
    <location>
        <begin position="371"/>
        <end position="389"/>
    </location>
</feature>
<feature type="compositionally biased region" description="Basic and acidic residues" evidence="1">
    <location>
        <begin position="404"/>
        <end position="423"/>
    </location>
</feature>
<feature type="compositionally biased region" description="Polar residues" evidence="1">
    <location>
        <begin position="354"/>
        <end position="366"/>
    </location>
</feature>
<feature type="transmembrane region" description="Helical" evidence="2">
    <location>
        <begin position="31"/>
        <end position="52"/>
    </location>
</feature>
<dbReference type="EMBL" id="JARJLG010000164">
    <property type="protein sequence ID" value="KAJ7734029.1"/>
    <property type="molecule type" value="Genomic_DNA"/>
</dbReference>
<feature type="transmembrane region" description="Helical" evidence="2">
    <location>
        <begin position="159"/>
        <end position="187"/>
    </location>
</feature>
<evidence type="ECO:0000313" key="3">
    <source>
        <dbReference type="EMBL" id="KAJ7734029.1"/>
    </source>
</evidence>
<dbReference type="PANTHER" id="PTHR31735">
    <property type="entry name" value="VACUOLAR MEMBRANE PROTEIN YPL162C"/>
    <property type="match status" value="1"/>
</dbReference>